<evidence type="ECO:0000256" key="9">
    <source>
        <dbReference type="SAM" id="Phobius"/>
    </source>
</evidence>
<evidence type="ECO:0000256" key="4">
    <source>
        <dbReference type="ARBA" id="ARBA00022692"/>
    </source>
</evidence>
<evidence type="ECO:0000256" key="5">
    <source>
        <dbReference type="ARBA" id="ARBA00022824"/>
    </source>
</evidence>
<comment type="similarity">
    <text evidence="2">Belongs to the SPCS2 family.</text>
</comment>
<evidence type="ECO:0000256" key="1">
    <source>
        <dbReference type="ARBA" id="ARBA00004477"/>
    </source>
</evidence>
<evidence type="ECO:0000256" key="2">
    <source>
        <dbReference type="ARBA" id="ARBA00007324"/>
    </source>
</evidence>
<organism evidence="10 11">
    <name type="scientific">Australozyma saopauloensis</name>
    <dbReference type="NCBI Taxonomy" id="291208"/>
    <lineage>
        <taxon>Eukaryota</taxon>
        <taxon>Fungi</taxon>
        <taxon>Dikarya</taxon>
        <taxon>Ascomycota</taxon>
        <taxon>Saccharomycotina</taxon>
        <taxon>Pichiomycetes</taxon>
        <taxon>Metschnikowiaceae</taxon>
        <taxon>Australozyma</taxon>
    </lineage>
</organism>
<accession>A0AAX4HCK1</accession>
<feature type="transmembrane region" description="Helical" evidence="9">
    <location>
        <begin position="82"/>
        <end position="100"/>
    </location>
</feature>
<dbReference type="KEGG" id="asau:88174741"/>
<reference evidence="10 11" key="1">
    <citation type="submission" date="2023-10" db="EMBL/GenBank/DDBJ databases">
        <title>Draft Genome Sequence of Candida saopaulonensis from a very Premature Infant with Sepsis.</title>
        <authorList>
            <person name="Ning Y."/>
            <person name="Dai R."/>
            <person name="Xiao M."/>
            <person name="Xu Y."/>
            <person name="Yan Q."/>
            <person name="Zhang L."/>
        </authorList>
    </citation>
    <scope>NUCLEOTIDE SEQUENCE [LARGE SCALE GENOMIC DNA]</scope>
    <source>
        <strain evidence="10 11">19XY460</strain>
    </source>
</reference>
<dbReference type="InterPro" id="IPR009582">
    <property type="entry name" value="Spc2/SPCS2"/>
</dbReference>
<evidence type="ECO:0000256" key="8">
    <source>
        <dbReference type="ARBA" id="ARBA00045608"/>
    </source>
</evidence>
<evidence type="ECO:0000256" key="7">
    <source>
        <dbReference type="ARBA" id="ARBA00023136"/>
    </source>
</evidence>
<gene>
    <name evidence="10" type="ORF">PUMCH_003678</name>
</gene>
<dbReference type="PANTHER" id="PTHR13085:SF0">
    <property type="entry name" value="SIGNAL PEPTIDASE COMPLEX SUBUNIT 2"/>
    <property type="match status" value="1"/>
</dbReference>
<keyword evidence="5" id="KW-0256">Endoplasmic reticulum</keyword>
<dbReference type="EMBL" id="CP138897">
    <property type="protein sequence ID" value="WPK26327.1"/>
    <property type="molecule type" value="Genomic_DNA"/>
</dbReference>
<evidence type="ECO:0000313" key="10">
    <source>
        <dbReference type="EMBL" id="WPK26327.1"/>
    </source>
</evidence>
<evidence type="ECO:0000256" key="6">
    <source>
        <dbReference type="ARBA" id="ARBA00022989"/>
    </source>
</evidence>
<evidence type="ECO:0000313" key="11">
    <source>
        <dbReference type="Proteomes" id="UP001338582"/>
    </source>
</evidence>
<keyword evidence="7 9" id="KW-0472">Membrane</keyword>
<sequence length="182" mass="20612">MYRTTKTSLNQSKLSKYTDHSSVVALRTEADDNLPQIFAKLGYDQDFSLVDTKLALGYLTVAIAGFLYYLEKNYKFHDTKLVIGGAIFVYCVICGVMLFLSKGSQYKNNKYIGVKNGKKIAVFTLTESAFSPVYQVKVVFGENYESPVETEIPFTKVFDNFGFLNETEFQAHLEKLVAKKNQ</sequence>
<dbReference type="GO" id="GO:0005787">
    <property type="term" value="C:signal peptidase complex"/>
    <property type="evidence" value="ECO:0007669"/>
    <property type="project" value="InterPro"/>
</dbReference>
<dbReference type="PANTHER" id="PTHR13085">
    <property type="entry name" value="MICROSOMAL SIGNAL PEPTIDASE 25 KDA SUBUNIT"/>
    <property type="match status" value="1"/>
</dbReference>
<comment type="function">
    <text evidence="8">Component of the signal peptidase complex (SPC) which catalyzes the cleavage of N-terminal signal sequences from nascent proteins as they are translocated into the lumen of the endoplasmic reticulum. Enhances the enzymatic activity of SPC and facilitates the interactions between different components of the translocation site.</text>
</comment>
<dbReference type="GeneID" id="88174741"/>
<feature type="transmembrane region" description="Helical" evidence="9">
    <location>
        <begin position="54"/>
        <end position="70"/>
    </location>
</feature>
<dbReference type="RefSeq" id="XP_062878708.1">
    <property type="nucleotide sequence ID" value="XM_063022638.1"/>
</dbReference>
<dbReference type="Pfam" id="PF06703">
    <property type="entry name" value="SPC25"/>
    <property type="match status" value="1"/>
</dbReference>
<evidence type="ECO:0000256" key="3">
    <source>
        <dbReference type="ARBA" id="ARBA00017057"/>
    </source>
</evidence>
<dbReference type="Proteomes" id="UP001338582">
    <property type="component" value="Chromosome 4"/>
</dbReference>
<protein>
    <recommendedName>
        <fullName evidence="3">Signal peptidase complex subunit 2</fullName>
    </recommendedName>
</protein>
<keyword evidence="11" id="KW-1185">Reference proteome</keyword>
<comment type="subcellular location">
    <subcellularLocation>
        <location evidence="1">Endoplasmic reticulum membrane</location>
        <topology evidence="1">Multi-pass membrane protein</topology>
    </subcellularLocation>
</comment>
<proteinExistence type="inferred from homology"/>
<keyword evidence="4 9" id="KW-0812">Transmembrane</keyword>
<name>A0AAX4HCK1_9ASCO</name>
<dbReference type="GO" id="GO:0045047">
    <property type="term" value="P:protein targeting to ER"/>
    <property type="evidence" value="ECO:0007669"/>
    <property type="project" value="TreeGrafter"/>
</dbReference>
<dbReference type="AlphaFoldDB" id="A0AAX4HCK1"/>
<keyword evidence="6 9" id="KW-1133">Transmembrane helix</keyword>
<dbReference type="GO" id="GO:0006465">
    <property type="term" value="P:signal peptide processing"/>
    <property type="evidence" value="ECO:0007669"/>
    <property type="project" value="InterPro"/>
</dbReference>